<dbReference type="Gene3D" id="3.40.630.30">
    <property type="match status" value="1"/>
</dbReference>
<dbReference type="OrthoDB" id="9775804at2"/>
<dbReference type="PANTHER" id="PTHR43626">
    <property type="entry name" value="ACYL-COA N-ACYLTRANSFERASE"/>
    <property type="match status" value="1"/>
</dbReference>
<organism evidence="4 5">
    <name type="scientific">Paenibacillus donghaensis</name>
    <dbReference type="NCBI Taxonomy" id="414771"/>
    <lineage>
        <taxon>Bacteria</taxon>
        <taxon>Bacillati</taxon>
        <taxon>Bacillota</taxon>
        <taxon>Bacilli</taxon>
        <taxon>Bacillales</taxon>
        <taxon>Paenibacillaceae</taxon>
        <taxon>Paenibacillus</taxon>
    </lineage>
</organism>
<dbReference type="PANTHER" id="PTHR43626:SF4">
    <property type="entry name" value="GCN5-RELATED N-ACETYLTRANSFERASE 2, CHLOROPLASTIC"/>
    <property type="match status" value="1"/>
</dbReference>
<evidence type="ECO:0000313" key="4">
    <source>
        <dbReference type="EMBL" id="ASA23305.1"/>
    </source>
</evidence>
<dbReference type="InterPro" id="IPR045039">
    <property type="entry name" value="NSI-like"/>
</dbReference>
<dbReference type="KEGG" id="pdh:B9T62_22365"/>
<name>A0A2Z2KGX1_9BACL</name>
<dbReference type="PROSITE" id="PS51186">
    <property type="entry name" value="GNAT"/>
    <property type="match status" value="1"/>
</dbReference>
<proteinExistence type="predicted"/>
<dbReference type="InterPro" id="IPR000182">
    <property type="entry name" value="GNAT_dom"/>
</dbReference>
<evidence type="ECO:0000256" key="2">
    <source>
        <dbReference type="ARBA" id="ARBA00023315"/>
    </source>
</evidence>
<dbReference type="SUPFAM" id="SSF55729">
    <property type="entry name" value="Acyl-CoA N-acyltransferases (Nat)"/>
    <property type="match status" value="1"/>
</dbReference>
<evidence type="ECO:0000256" key="1">
    <source>
        <dbReference type="ARBA" id="ARBA00022679"/>
    </source>
</evidence>
<protein>
    <submittedName>
        <fullName evidence="4">GNAT family N-acetyltransferase</fullName>
    </submittedName>
</protein>
<dbReference type="Pfam" id="PF00583">
    <property type="entry name" value="Acetyltransf_1"/>
    <property type="match status" value="1"/>
</dbReference>
<evidence type="ECO:0000259" key="3">
    <source>
        <dbReference type="PROSITE" id="PS51186"/>
    </source>
</evidence>
<keyword evidence="5" id="KW-1185">Reference proteome</keyword>
<sequence length="140" mass="15869">MNIYIGNDCHGRNWEEVAELLKHFGLSNASADDHRQAFENSYAVSFVYDGNEMIGIGRAISDGIFQAAIYNIAVTPRYHGLGIGRIIIEDLLGFVRHCNVILFTHPDKLEFYKHLGFRKMRTGLALYANEAKVEEMGFIE</sequence>
<keyword evidence="2" id="KW-0012">Acyltransferase</keyword>
<dbReference type="GO" id="GO:0005737">
    <property type="term" value="C:cytoplasm"/>
    <property type="evidence" value="ECO:0007669"/>
    <property type="project" value="TreeGrafter"/>
</dbReference>
<evidence type="ECO:0000313" key="5">
    <source>
        <dbReference type="Proteomes" id="UP000249890"/>
    </source>
</evidence>
<dbReference type="EMBL" id="CP021780">
    <property type="protein sequence ID" value="ASA23305.1"/>
    <property type="molecule type" value="Genomic_DNA"/>
</dbReference>
<dbReference type="Proteomes" id="UP000249890">
    <property type="component" value="Chromosome"/>
</dbReference>
<dbReference type="RefSeq" id="WP_087917300.1">
    <property type="nucleotide sequence ID" value="NZ_CP021780.1"/>
</dbReference>
<gene>
    <name evidence="4" type="ORF">B9T62_22365</name>
</gene>
<dbReference type="InterPro" id="IPR016181">
    <property type="entry name" value="Acyl_CoA_acyltransferase"/>
</dbReference>
<reference evidence="4 5" key="1">
    <citation type="submission" date="2017-06" db="EMBL/GenBank/DDBJ databases">
        <title>Complete genome sequence of Paenibacillus donghaensis KCTC 13049T isolated from East Sea sediment, South Korea.</title>
        <authorList>
            <person name="Jung B.K."/>
            <person name="Hong S.-J."/>
            <person name="Shin J.-H."/>
        </authorList>
    </citation>
    <scope>NUCLEOTIDE SEQUENCE [LARGE SCALE GENOMIC DNA]</scope>
    <source>
        <strain evidence="4 5">KCTC 13049</strain>
    </source>
</reference>
<accession>A0A2Z2KGX1</accession>
<dbReference type="AlphaFoldDB" id="A0A2Z2KGX1"/>
<dbReference type="GO" id="GO:0008080">
    <property type="term" value="F:N-acetyltransferase activity"/>
    <property type="evidence" value="ECO:0007669"/>
    <property type="project" value="InterPro"/>
</dbReference>
<keyword evidence="1 4" id="KW-0808">Transferase</keyword>
<feature type="domain" description="N-acetyltransferase" evidence="3">
    <location>
        <begin position="1"/>
        <end position="139"/>
    </location>
</feature>